<keyword evidence="2" id="KW-1185">Reference proteome</keyword>
<dbReference type="Proteomes" id="UP000594454">
    <property type="component" value="Chromosome 4"/>
</dbReference>
<evidence type="ECO:0000313" key="2">
    <source>
        <dbReference type="Proteomes" id="UP000594454"/>
    </source>
</evidence>
<sequence>MSYSSDWVNIAFGSYGFRVYSDGIAISALNVINGCHLSTYYLPTATSSVYYAEELPQATYFDSGEKKHKSDGSCSLCRGVTKGFTNNISSILTNDLLADLKKIFTTYEGQQSPYFQASAK</sequence>
<reference evidence="1 2" key="1">
    <citation type="submission" date="2020-11" db="EMBL/GenBank/DDBJ databases">
        <authorList>
            <person name="Wallbank WR R."/>
            <person name="Pardo Diaz C."/>
            <person name="Kozak K."/>
            <person name="Martin S."/>
            <person name="Jiggins C."/>
            <person name="Moest M."/>
            <person name="Warren A I."/>
            <person name="Generalovic N T."/>
            <person name="Byers J.R.P. K."/>
            <person name="Montejo-Kovacevich G."/>
            <person name="Yen C E."/>
        </authorList>
    </citation>
    <scope>NUCLEOTIDE SEQUENCE [LARGE SCALE GENOMIC DNA]</scope>
</reference>
<gene>
    <name evidence="1" type="ORF">HERILL_LOCUS10329</name>
</gene>
<evidence type="ECO:0000313" key="1">
    <source>
        <dbReference type="EMBL" id="CAD7087636.1"/>
    </source>
</evidence>
<dbReference type="InParanoid" id="A0A7R8UW35"/>
<protein>
    <submittedName>
        <fullName evidence="1">Uncharacterized protein</fullName>
    </submittedName>
</protein>
<accession>A0A7R8UW35</accession>
<dbReference type="EMBL" id="LR899012">
    <property type="protein sequence ID" value="CAD7087636.1"/>
    <property type="molecule type" value="Genomic_DNA"/>
</dbReference>
<organism evidence="1 2">
    <name type="scientific">Hermetia illucens</name>
    <name type="common">Black soldier fly</name>
    <dbReference type="NCBI Taxonomy" id="343691"/>
    <lineage>
        <taxon>Eukaryota</taxon>
        <taxon>Metazoa</taxon>
        <taxon>Ecdysozoa</taxon>
        <taxon>Arthropoda</taxon>
        <taxon>Hexapoda</taxon>
        <taxon>Insecta</taxon>
        <taxon>Pterygota</taxon>
        <taxon>Neoptera</taxon>
        <taxon>Endopterygota</taxon>
        <taxon>Diptera</taxon>
        <taxon>Brachycera</taxon>
        <taxon>Stratiomyomorpha</taxon>
        <taxon>Stratiomyidae</taxon>
        <taxon>Hermetiinae</taxon>
        <taxon>Hermetia</taxon>
    </lineage>
</organism>
<name>A0A7R8UW35_HERIL</name>
<dbReference type="AlphaFoldDB" id="A0A7R8UW35"/>
<proteinExistence type="predicted"/>